<sequence>MLEKLRSKLKMLAKALLALGLVGTLVFGQAHDALAARGGRIGGGSFRAPSRSVSPSRGGGYSSPGYGYGGGIGFPFVIPFFFGGGGGLFSILIFLAIAGFLVRSFRSFGAVDENGMAIEGNYGTVSVAKVQVGLLSSARYLQKDLNELALTADTGTPEGRVEVLQESTLALLRHPEYWVYGAADEKQTSLSGAETTFNQWSLDERGKLTGETLSNYNSQIRQSPDALPSAGGELAETGMDDGEYILVTVLVGTVGKLQLPKINNSDDLKRAVQMIGSVGIDRLLAIEVIWTPQADGDILTKDDIIANYPDLKIV</sequence>
<keyword evidence="4" id="KW-1185">Reference proteome</keyword>
<comment type="caution">
    <text evidence="3">The sequence shown here is derived from an EMBL/GenBank/DDBJ whole genome shotgun (WGS) entry which is preliminary data.</text>
</comment>
<reference evidence="3 4" key="1">
    <citation type="submission" date="2024-01" db="EMBL/GenBank/DDBJ databases">
        <title>Genomic insights into the taxonomy and metabolism of the cyanobacterium Pannus brasiliensis CCIBt3594.</title>
        <authorList>
            <person name="Machado M."/>
            <person name="Botero N.B."/>
            <person name="Andreote A.P.D."/>
            <person name="Feitosa A.M.T."/>
            <person name="Popin R."/>
            <person name="Sivonen K."/>
            <person name="Fiore M.F."/>
        </authorList>
    </citation>
    <scope>NUCLEOTIDE SEQUENCE [LARGE SCALE GENOMIC DNA]</scope>
    <source>
        <strain evidence="3 4">CCIBt3594</strain>
    </source>
</reference>
<dbReference type="AlphaFoldDB" id="A0AAW9R072"/>
<evidence type="ECO:0000313" key="4">
    <source>
        <dbReference type="Proteomes" id="UP001328733"/>
    </source>
</evidence>
<name>A0AAW9R072_9CHRO</name>
<feature type="transmembrane region" description="Helical" evidence="1">
    <location>
        <begin position="76"/>
        <end position="102"/>
    </location>
</feature>
<gene>
    <name evidence="3" type="ORF">V0288_24760</name>
</gene>
<dbReference type="EMBL" id="JBAFSM010000095">
    <property type="protein sequence ID" value="MEG3440362.1"/>
    <property type="molecule type" value="Genomic_DNA"/>
</dbReference>
<evidence type="ECO:0000256" key="1">
    <source>
        <dbReference type="SAM" id="Phobius"/>
    </source>
</evidence>
<dbReference type="Proteomes" id="UP001328733">
    <property type="component" value="Unassembled WGS sequence"/>
</dbReference>
<dbReference type="PANTHER" id="PTHR33975">
    <property type="entry name" value="MYELIN-ASSOCIATED OLIGODENDROCYTE BASIC PROTEIN"/>
    <property type="match status" value="1"/>
</dbReference>
<keyword evidence="1" id="KW-1133">Transmembrane helix</keyword>
<organism evidence="3 4">
    <name type="scientific">Pannus brasiliensis CCIBt3594</name>
    <dbReference type="NCBI Taxonomy" id="1427578"/>
    <lineage>
        <taxon>Bacteria</taxon>
        <taxon>Bacillati</taxon>
        <taxon>Cyanobacteriota</taxon>
        <taxon>Cyanophyceae</taxon>
        <taxon>Oscillatoriophycideae</taxon>
        <taxon>Chroococcales</taxon>
        <taxon>Microcystaceae</taxon>
        <taxon>Pannus</taxon>
    </lineage>
</organism>
<keyword evidence="1" id="KW-0812">Transmembrane</keyword>
<dbReference type="InterPro" id="IPR010903">
    <property type="entry name" value="DUF1517"/>
</dbReference>
<dbReference type="Pfam" id="PF07466">
    <property type="entry name" value="DUF1517"/>
    <property type="match status" value="1"/>
</dbReference>
<evidence type="ECO:0000313" key="3">
    <source>
        <dbReference type="EMBL" id="MEG3440362.1"/>
    </source>
</evidence>
<accession>A0AAW9R072</accession>
<evidence type="ECO:0000256" key="2">
    <source>
        <dbReference type="SAM" id="SignalP"/>
    </source>
</evidence>
<dbReference type="RefSeq" id="WP_422662070.1">
    <property type="nucleotide sequence ID" value="NZ_JBAFSM010000095.1"/>
</dbReference>
<protein>
    <submittedName>
        <fullName evidence="3">DUF1517 domain-containing protein</fullName>
    </submittedName>
</protein>
<dbReference type="InterPro" id="IPR053023">
    <property type="entry name" value="FLAP_modulator"/>
</dbReference>
<feature type="signal peptide" evidence="2">
    <location>
        <begin position="1"/>
        <end position="35"/>
    </location>
</feature>
<feature type="chain" id="PRO_5043846994" evidence="2">
    <location>
        <begin position="36"/>
        <end position="314"/>
    </location>
</feature>
<dbReference type="PIRSF" id="PIRSF037221">
    <property type="entry name" value="DUF1517"/>
    <property type="match status" value="1"/>
</dbReference>
<proteinExistence type="predicted"/>
<keyword evidence="1" id="KW-0472">Membrane</keyword>
<dbReference type="PANTHER" id="PTHR33975:SF2">
    <property type="entry name" value="MYELIN-ASSOCIATED OLIGODENDROCYTE BASIC PROTEIN"/>
    <property type="match status" value="1"/>
</dbReference>
<keyword evidence="2" id="KW-0732">Signal</keyword>